<comment type="subcellular location">
    <subcellularLocation>
        <location evidence="1">Golgi apparatus</location>
    </subcellularLocation>
</comment>
<dbReference type="OrthoDB" id="425925at2759"/>
<accession>A0A3A2ZR46</accession>
<dbReference type="PANTHER" id="PTHR18921:SF2">
    <property type="entry name" value="THYROID RECEPTOR-INTERACTING PROTEIN 11"/>
    <property type="match status" value="1"/>
</dbReference>
<dbReference type="Pfam" id="PF10375">
    <property type="entry name" value="GRAB"/>
    <property type="match status" value="1"/>
</dbReference>
<sequence length="540" mass="60806">MPEATKSKKNKRKNATAKSTEKEESTNPPEDISEKQTEDAAELLKSKNDSPNSIDDNEVEGSDDDKGANSRAPSVSPNDEETTPANNEDEIAEKESESPAFDASGSQDRLEALVRDRDSLRAEVTDMRKSLEEIQSKHRLDMESLQEKLDDAENKKDHAESQFQKLLERVNTIKSQLGERLKEDAEDLAQARSKIEGLEEENAHLKDSFDSKCSELAEVSQTAEQSGKELAAIRDRANLSQQNWLKEKEELIRQESYLQSEFEQAKEAMHNWEVLAMEERSIRENLGEKVIDLEEQLIGLRDVYEKASADRESQVATVDGLQRALQDIQAARKQELRDLAESSDSQLEELRRALHVADKKASDSEKSLQDTRDELERLRPFEKEVKEKNLLIGKLRHEAVTLNDHLTKALRFLKKGKPEDNVDRHIVTNHLLHFLALDRSDPKKFQILQLIAALLGWTDEQREQAGLARPGTSSAFGKFSAPSVSIHHTPSSPNLPTEFMDNGTSSKESLAELWSNFLEQESQAGHGDTLKDKGPGTPKS</sequence>
<dbReference type="PANTHER" id="PTHR18921">
    <property type="entry name" value="MYOSIN HEAVY CHAIN - RELATED"/>
    <property type="match status" value="1"/>
</dbReference>
<gene>
    <name evidence="7" type="ORF">PHISCL_02022</name>
</gene>
<dbReference type="GO" id="GO:0031267">
    <property type="term" value="F:small GTPase binding"/>
    <property type="evidence" value="ECO:0007669"/>
    <property type="project" value="TreeGrafter"/>
</dbReference>
<evidence type="ECO:0000256" key="3">
    <source>
        <dbReference type="ARBA" id="ARBA00023054"/>
    </source>
</evidence>
<keyword evidence="8" id="KW-1185">Reference proteome</keyword>
<feature type="compositionally biased region" description="Basic and acidic residues" evidence="5">
    <location>
        <begin position="32"/>
        <end position="48"/>
    </location>
</feature>
<dbReference type="InterPro" id="IPR019459">
    <property type="entry name" value="GRAB"/>
</dbReference>
<dbReference type="Proteomes" id="UP000266188">
    <property type="component" value="Unassembled WGS sequence"/>
</dbReference>
<dbReference type="GO" id="GO:0006888">
    <property type="term" value="P:endoplasmic reticulum to Golgi vesicle-mediated transport"/>
    <property type="evidence" value="ECO:0007669"/>
    <property type="project" value="TreeGrafter"/>
</dbReference>
<feature type="region of interest" description="Disordered" evidence="5">
    <location>
        <begin position="479"/>
        <end position="540"/>
    </location>
</feature>
<comment type="caution">
    <text evidence="7">The sequence shown here is derived from an EMBL/GenBank/DDBJ whole genome shotgun (WGS) entry which is preliminary data.</text>
</comment>
<name>A0A3A2ZR46_9EURO</name>
<dbReference type="InterPro" id="IPR000237">
    <property type="entry name" value="GRIP_dom"/>
</dbReference>
<reference evidence="8" key="1">
    <citation type="submission" date="2017-02" db="EMBL/GenBank/DDBJ databases">
        <authorList>
            <person name="Tafer H."/>
            <person name="Lopandic K."/>
        </authorList>
    </citation>
    <scope>NUCLEOTIDE SEQUENCE [LARGE SCALE GENOMIC DNA]</scope>
    <source>
        <strain evidence="8">CBS 366.77</strain>
    </source>
</reference>
<keyword evidence="3 4" id="KW-0175">Coiled coil</keyword>
<dbReference type="PROSITE" id="PS50913">
    <property type="entry name" value="GRIP"/>
    <property type="match status" value="1"/>
</dbReference>
<dbReference type="AlphaFoldDB" id="A0A3A2ZR46"/>
<evidence type="ECO:0000256" key="4">
    <source>
        <dbReference type="SAM" id="Coils"/>
    </source>
</evidence>
<evidence type="ECO:0000256" key="2">
    <source>
        <dbReference type="ARBA" id="ARBA00023034"/>
    </source>
</evidence>
<evidence type="ECO:0000259" key="6">
    <source>
        <dbReference type="PROSITE" id="PS50913"/>
    </source>
</evidence>
<feature type="compositionally biased region" description="Basic and acidic residues" evidence="5">
    <location>
        <begin position="108"/>
        <end position="120"/>
    </location>
</feature>
<protein>
    <recommendedName>
        <fullName evidence="6">GRIP domain-containing protein</fullName>
    </recommendedName>
</protein>
<evidence type="ECO:0000313" key="7">
    <source>
        <dbReference type="EMBL" id="RJE25629.1"/>
    </source>
</evidence>
<evidence type="ECO:0000256" key="1">
    <source>
        <dbReference type="ARBA" id="ARBA00004555"/>
    </source>
</evidence>
<feature type="compositionally biased region" description="Polar residues" evidence="5">
    <location>
        <begin position="482"/>
        <end position="495"/>
    </location>
</feature>
<feature type="coiled-coil region" evidence="4">
    <location>
        <begin position="318"/>
        <end position="367"/>
    </location>
</feature>
<dbReference type="STRING" id="2070753.A0A3A2ZR46"/>
<organism evidence="7 8">
    <name type="scientific">Aspergillus sclerotialis</name>
    <dbReference type="NCBI Taxonomy" id="2070753"/>
    <lineage>
        <taxon>Eukaryota</taxon>
        <taxon>Fungi</taxon>
        <taxon>Dikarya</taxon>
        <taxon>Ascomycota</taxon>
        <taxon>Pezizomycotina</taxon>
        <taxon>Eurotiomycetes</taxon>
        <taxon>Eurotiomycetidae</taxon>
        <taxon>Eurotiales</taxon>
        <taxon>Aspergillaceae</taxon>
        <taxon>Aspergillus</taxon>
        <taxon>Aspergillus subgen. Polypaecilum</taxon>
    </lineage>
</organism>
<dbReference type="GO" id="GO:0005794">
    <property type="term" value="C:Golgi apparatus"/>
    <property type="evidence" value="ECO:0007669"/>
    <property type="project" value="UniProtKB-SubCell"/>
</dbReference>
<feature type="compositionally biased region" description="Acidic residues" evidence="5">
    <location>
        <begin position="78"/>
        <end position="92"/>
    </location>
</feature>
<evidence type="ECO:0000313" key="8">
    <source>
        <dbReference type="Proteomes" id="UP000266188"/>
    </source>
</evidence>
<feature type="domain" description="GRIP" evidence="6">
    <location>
        <begin position="417"/>
        <end position="468"/>
    </location>
</feature>
<keyword evidence="2" id="KW-0333">Golgi apparatus</keyword>
<evidence type="ECO:0000256" key="5">
    <source>
        <dbReference type="SAM" id="MobiDB-lite"/>
    </source>
</evidence>
<dbReference type="EMBL" id="MVGC01000042">
    <property type="protein sequence ID" value="RJE25629.1"/>
    <property type="molecule type" value="Genomic_DNA"/>
</dbReference>
<dbReference type="Gene3D" id="1.10.287.1490">
    <property type="match status" value="1"/>
</dbReference>
<dbReference type="GO" id="GO:0007030">
    <property type="term" value="P:Golgi organization"/>
    <property type="evidence" value="ECO:0007669"/>
    <property type="project" value="TreeGrafter"/>
</dbReference>
<feature type="region of interest" description="Disordered" evidence="5">
    <location>
        <begin position="1"/>
        <end position="120"/>
    </location>
</feature>
<proteinExistence type="predicted"/>